<feature type="coiled-coil region" evidence="1">
    <location>
        <begin position="45"/>
        <end position="86"/>
    </location>
</feature>
<dbReference type="Proteomes" id="UP001460679">
    <property type="component" value="Chromosome"/>
</dbReference>
<organism evidence="2 3">
    <name type="scientific">[Mycoplasma] gypis</name>
    <dbReference type="NCBI Taxonomy" id="92404"/>
    <lineage>
        <taxon>Bacteria</taxon>
        <taxon>Bacillati</taxon>
        <taxon>Mycoplasmatota</taxon>
        <taxon>Mycoplasmoidales</taxon>
        <taxon>Metamycoplasmataceae</taxon>
        <taxon>Metamycoplasma</taxon>
    </lineage>
</organism>
<feature type="coiled-coil region" evidence="1">
    <location>
        <begin position="331"/>
        <end position="519"/>
    </location>
</feature>
<sequence length="673" mass="78241">MTKKILSKNKKKIFLAALILLIGIGGCGTSFGLFAKNSYSYSYSTKQSKDKIHDLNNEITNLSVQLKNKANENNELVRKAKEIDLKLQESLVKNNSHEAKETKLVEELNKQKQLNAFLEKTKNDINLANLKNAQNIDELKSKIINLETIKNSLRITIQKTSKENNKLILKIKELENSLAYNIQNAKNTLASKDSVINKLQNENVVISKRLEAEKINNTSLKSLINTDIKLIDDYYLSVNNVFKYYLTLIDYALNQINILHIEDSDSVLEFKTESQSFRNFLNESIQEAKFLSNTEIKFHPNIKTRIQKLQEIYQKWFVSYTKILENTVQKIDVLNTVIINLKTKLKESEQKINKLQTAIDLKNQELAKNNENIQNLNEKITNLRGRIFDSDQKISELEKTINEKIIKAKNLEKEVLSLKQDVNFYKEKNFGISMDLASQKYLTKQVENNWRDAEKEIDKLKRTLNANRNENKDLLDELDRKDKLILDANKKQTVLFRENEELKHQLVDLRKELDVTNNLIITAGKQNTIQIIDAKIEQTKLFLNDIINFAKAWNTSSTYVGQQLALNTLINRKINNYVDLFLVDYQENMNQELYEKLKLDWTEAKTLDSDINYIYQYITHELTEHEGPNVGNLLNPKIMEINSLISRTDKFKDFELIAFDNIKSNNRPAPKLH</sequence>
<keyword evidence="1" id="KW-0175">Coiled coil</keyword>
<feature type="coiled-coil region" evidence="1">
    <location>
        <begin position="136"/>
        <end position="216"/>
    </location>
</feature>
<evidence type="ECO:0000313" key="3">
    <source>
        <dbReference type="Proteomes" id="UP001460679"/>
    </source>
</evidence>
<proteinExistence type="predicted"/>
<protein>
    <submittedName>
        <fullName evidence="2">Uncharacterized protein</fullName>
    </submittedName>
</protein>
<evidence type="ECO:0000256" key="1">
    <source>
        <dbReference type="SAM" id="Coils"/>
    </source>
</evidence>
<dbReference type="PROSITE" id="PS51257">
    <property type="entry name" value="PROKAR_LIPOPROTEIN"/>
    <property type="match status" value="1"/>
</dbReference>
<reference evidence="2" key="1">
    <citation type="submission" date="2024-03" db="EMBL/GenBank/DDBJ databases">
        <title>Complete genome sequence of Mycoplasma gypis type strain B1/T1.</title>
        <authorList>
            <person name="Spergser J."/>
        </authorList>
    </citation>
    <scope>NUCLEOTIDE SEQUENCE [LARGE SCALE GENOMIC DNA]</scope>
    <source>
        <strain evidence="2">B1/T1</strain>
    </source>
</reference>
<evidence type="ECO:0000313" key="2">
    <source>
        <dbReference type="EMBL" id="WXL28688.1"/>
    </source>
</evidence>
<accession>A0ABZ2RPK5</accession>
<dbReference type="EMBL" id="CP148066">
    <property type="protein sequence ID" value="WXL28688.1"/>
    <property type="molecule type" value="Genomic_DNA"/>
</dbReference>
<dbReference type="SUPFAM" id="SSF57997">
    <property type="entry name" value="Tropomyosin"/>
    <property type="match status" value="1"/>
</dbReference>
<keyword evidence="3" id="KW-1185">Reference proteome</keyword>
<gene>
    <name evidence="2" type="ORF">WG616_01550</name>
</gene>
<dbReference type="RefSeq" id="WP_205498581.1">
    <property type="nucleotide sequence ID" value="NZ_CP148066.1"/>
</dbReference>
<name>A0ABZ2RPK5_9BACT</name>